<gene>
    <name evidence="4" type="ORF">G4Y79_11035</name>
</gene>
<feature type="compositionally biased region" description="Basic and acidic residues" evidence="1">
    <location>
        <begin position="792"/>
        <end position="811"/>
    </location>
</feature>
<protein>
    <submittedName>
        <fullName evidence="4">HDIG domain-containing protein</fullName>
    </submittedName>
</protein>
<keyword evidence="2" id="KW-1133">Transmembrane helix</keyword>
<keyword evidence="2" id="KW-0472">Membrane</keyword>
<dbReference type="PANTHER" id="PTHR36442">
    <property type="entry name" value="CYCLIC-DI-AMP PHOSPHODIESTERASE PGPH"/>
    <property type="match status" value="1"/>
</dbReference>
<sequence length="877" mass="96227">MIARLAAFLEDRYNFSPERTALNLRRVLIALAGLTFWLSTSFIIAADSIVPGISGVSSLRVGAVAPRDIVAPNNSTFTSDILTDAERQRARDNVEPVLSPPDPERVQQQTELASEILTYMRDVRRATYDTTEQKIEDINAIQALDLDSGVSEEILRFDEETWADIENEVLTVLPRVMRSVRESEVAAVREQLPTQVAVRFNANERRVIVAIIEDLVIANRLINLEATEDARDAAAASVSPVPRSFVTGERIVEAGSTISASDYEALEKLGLLRTDDRRAMDLFRAMLATIIVMVIANLYFSRLTPQIVNNSPGQIAIQLGVFLLMLLATRFLGIDGNMYLFPVAALALIYVAIADVHVAIVASLALGLLTGVAHNSSLEVATLVTAGSLTGALALRNPGRLNAFFISGFLVGLVNAATISLFALATSSQTNANGQIIGNIAITFLSGMLLVPAAAIAVMYVLTTLFNLPTALRLMELSQPNKPLLQRLMREAPGTYQHSLQVANLAEQAASAIGADSQLTHVSALYHDIGKMSNPLYFTENQQEHIGNPHDTLNDPARSADIIINHVIEGDEMARQNRLPQRMRDFIREHHGTTMVYVFYQRALQQVNGDESQLDKSDFRYPGPRPQSKETGILMLADSCEAAVRSAKPESKGQISQIVKAIFNDKRETGQLDESGLTLNDLYTIETIFLNILQSMFHPRINYREAIQQQPAQNKPKPKAKETIILPRAHTPEQPEEPQPKNGTAAPTAPKAKEMPVAKSPVVEERYTAEPEETEALEEAPMTEVPRLPSLNERKTTQNLKRVEINEEETARPNASDKSSDVDSEADTNVNANIHGSANAQDDVADDIDTEAKAQNKTENADENASEEDHAPETDEA</sequence>
<dbReference type="SMART" id="SM00471">
    <property type="entry name" value="HDc"/>
    <property type="match status" value="1"/>
</dbReference>
<feature type="region of interest" description="Disordered" evidence="1">
    <location>
        <begin position="729"/>
        <end position="877"/>
    </location>
</feature>
<dbReference type="InterPro" id="IPR052722">
    <property type="entry name" value="PgpH_phosphodiesterase"/>
</dbReference>
<dbReference type="AlphaFoldDB" id="A0A7S8EDK4"/>
<feature type="transmembrane region" description="Helical" evidence="2">
    <location>
        <begin position="282"/>
        <end position="300"/>
    </location>
</feature>
<feature type="transmembrane region" description="Helical" evidence="2">
    <location>
        <begin position="436"/>
        <end position="462"/>
    </location>
</feature>
<name>A0A7S8EDK4_9CHLR</name>
<dbReference type="NCBIfam" id="TIGR00277">
    <property type="entry name" value="HDIG"/>
    <property type="match status" value="1"/>
</dbReference>
<feature type="compositionally biased region" description="Basic and acidic residues" evidence="1">
    <location>
        <begin position="751"/>
        <end position="769"/>
    </location>
</feature>
<dbReference type="InterPro" id="IPR011624">
    <property type="entry name" value="Metal-dep_PHydrolase_7TM_extra"/>
</dbReference>
<feature type="transmembrane region" description="Helical" evidence="2">
    <location>
        <begin position="403"/>
        <end position="424"/>
    </location>
</feature>
<organism evidence="4 5">
    <name type="scientific">Phototrophicus methaneseepsis</name>
    <dbReference type="NCBI Taxonomy" id="2710758"/>
    <lineage>
        <taxon>Bacteria</taxon>
        <taxon>Bacillati</taxon>
        <taxon>Chloroflexota</taxon>
        <taxon>Candidatus Thermofontia</taxon>
        <taxon>Phototrophicales</taxon>
        <taxon>Phototrophicaceae</taxon>
        <taxon>Phototrophicus</taxon>
    </lineage>
</organism>
<feature type="compositionally biased region" description="Polar residues" evidence="1">
    <location>
        <begin position="827"/>
        <end position="840"/>
    </location>
</feature>
<evidence type="ECO:0000256" key="1">
    <source>
        <dbReference type="SAM" id="MobiDB-lite"/>
    </source>
</evidence>
<evidence type="ECO:0000259" key="3">
    <source>
        <dbReference type="SMART" id="SM00471"/>
    </source>
</evidence>
<dbReference type="Pfam" id="PF07698">
    <property type="entry name" value="7TM-7TMR_HD"/>
    <property type="match status" value="1"/>
</dbReference>
<dbReference type="RefSeq" id="WP_195172937.1">
    <property type="nucleotide sequence ID" value="NZ_CP062983.1"/>
</dbReference>
<feature type="domain" description="HD/PDEase" evidence="3">
    <location>
        <begin position="491"/>
        <end position="652"/>
    </location>
</feature>
<keyword evidence="2" id="KW-0812">Transmembrane</keyword>
<dbReference type="Proteomes" id="UP000594468">
    <property type="component" value="Chromosome"/>
</dbReference>
<reference evidence="4 5" key="1">
    <citation type="submission" date="2020-02" db="EMBL/GenBank/DDBJ databases">
        <authorList>
            <person name="Zheng R.K."/>
            <person name="Sun C.M."/>
        </authorList>
    </citation>
    <scope>NUCLEOTIDE SEQUENCE [LARGE SCALE GENOMIC DNA]</scope>
    <source>
        <strain evidence="5">rifampicinis</strain>
    </source>
</reference>
<dbReference type="InterPro" id="IPR006675">
    <property type="entry name" value="HDIG_dom"/>
</dbReference>
<accession>A0A7S8EDK4</accession>
<dbReference type="Pfam" id="PF01966">
    <property type="entry name" value="HD"/>
    <property type="match status" value="1"/>
</dbReference>
<dbReference type="PANTHER" id="PTHR36442:SF1">
    <property type="entry name" value="CYCLIC-DI-AMP PHOSPHODIESTERASE PGPH"/>
    <property type="match status" value="1"/>
</dbReference>
<feature type="compositionally biased region" description="Basic and acidic residues" evidence="1">
    <location>
        <begin position="850"/>
        <end position="860"/>
    </location>
</feature>
<dbReference type="Pfam" id="PF07697">
    <property type="entry name" value="7TMR-HDED"/>
    <property type="match status" value="1"/>
</dbReference>
<dbReference type="InterPro" id="IPR003607">
    <property type="entry name" value="HD/PDEase_dom"/>
</dbReference>
<feature type="transmembrane region" description="Helical" evidence="2">
    <location>
        <begin position="339"/>
        <end position="369"/>
    </location>
</feature>
<feature type="compositionally biased region" description="Basic and acidic residues" evidence="1">
    <location>
        <begin position="867"/>
        <end position="877"/>
    </location>
</feature>
<feature type="transmembrane region" description="Helical" evidence="2">
    <location>
        <begin position="312"/>
        <end position="332"/>
    </location>
</feature>
<evidence type="ECO:0000313" key="4">
    <source>
        <dbReference type="EMBL" id="QPC84874.1"/>
    </source>
</evidence>
<dbReference type="InterPro" id="IPR011621">
    <property type="entry name" value="Metal-dep_PHydrolase_7TM_intra"/>
</dbReference>
<dbReference type="Gene3D" id="1.10.3210.10">
    <property type="entry name" value="Hypothetical protein af1432"/>
    <property type="match status" value="1"/>
</dbReference>
<dbReference type="SUPFAM" id="SSF109604">
    <property type="entry name" value="HD-domain/PDEase-like"/>
    <property type="match status" value="1"/>
</dbReference>
<proteinExistence type="predicted"/>
<evidence type="ECO:0000313" key="5">
    <source>
        <dbReference type="Proteomes" id="UP000594468"/>
    </source>
</evidence>
<keyword evidence="5" id="KW-1185">Reference proteome</keyword>
<dbReference type="CDD" id="cd00077">
    <property type="entry name" value="HDc"/>
    <property type="match status" value="1"/>
</dbReference>
<dbReference type="KEGG" id="pmet:G4Y79_11035"/>
<dbReference type="EMBL" id="CP062983">
    <property type="protein sequence ID" value="QPC84874.1"/>
    <property type="molecule type" value="Genomic_DNA"/>
</dbReference>
<evidence type="ECO:0000256" key="2">
    <source>
        <dbReference type="SAM" id="Phobius"/>
    </source>
</evidence>
<dbReference type="InterPro" id="IPR006674">
    <property type="entry name" value="HD_domain"/>
</dbReference>